<feature type="compositionally biased region" description="Basic residues" evidence="3">
    <location>
        <begin position="564"/>
        <end position="575"/>
    </location>
</feature>
<dbReference type="OrthoDB" id="10264376at2759"/>
<feature type="compositionally biased region" description="Polar residues" evidence="3">
    <location>
        <begin position="173"/>
        <end position="184"/>
    </location>
</feature>
<dbReference type="AlphaFoldDB" id="A0A4S4LI59"/>
<keyword evidence="1 2" id="KW-0103">Bromodomain</keyword>
<evidence type="ECO:0000256" key="1">
    <source>
        <dbReference type="ARBA" id="ARBA00023117"/>
    </source>
</evidence>
<dbReference type="Pfam" id="PF00439">
    <property type="entry name" value="Bromodomain"/>
    <property type="match status" value="2"/>
</dbReference>
<feature type="region of interest" description="Disordered" evidence="3">
    <location>
        <begin position="125"/>
        <end position="159"/>
    </location>
</feature>
<dbReference type="GO" id="GO:0005634">
    <property type="term" value="C:nucleus"/>
    <property type="evidence" value="ECO:0007669"/>
    <property type="project" value="TreeGrafter"/>
</dbReference>
<keyword evidence="7" id="KW-1185">Reference proteome</keyword>
<dbReference type="SMART" id="SM00297">
    <property type="entry name" value="BROMO"/>
    <property type="match status" value="2"/>
</dbReference>
<dbReference type="Gene3D" id="1.20.920.10">
    <property type="entry name" value="Bromodomain-like"/>
    <property type="match status" value="2"/>
</dbReference>
<dbReference type="GO" id="GO:0000785">
    <property type="term" value="C:chromatin"/>
    <property type="evidence" value="ECO:0007669"/>
    <property type="project" value="TreeGrafter"/>
</dbReference>
<feature type="domain" description="NET" evidence="5">
    <location>
        <begin position="602"/>
        <end position="687"/>
    </location>
</feature>
<dbReference type="PROSITE" id="PS50014">
    <property type="entry name" value="BROMODOMAIN_2"/>
    <property type="match status" value="2"/>
</dbReference>
<feature type="region of interest" description="Disordered" evidence="3">
    <location>
        <begin position="362"/>
        <end position="433"/>
    </location>
</feature>
<dbReference type="PANTHER" id="PTHR22880:SF225">
    <property type="entry name" value="BROMODOMAIN-CONTAINING PROTEIN BET-1-RELATED"/>
    <property type="match status" value="1"/>
</dbReference>
<evidence type="ECO:0000256" key="2">
    <source>
        <dbReference type="PROSITE-ProRule" id="PRU00035"/>
    </source>
</evidence>
<comment type="caution">
    <text evidence="6">The sequence shown here is derived from an EMBL/GenBank/DDBJ whole genome shotgun (WGS) entry which is preliminary data.</text>
</comment>
<proteinExistence type="predicted"/>
<feature type="region of interest" description="Disordered" evidence="3">
    <location>
        <begin position="553"/>
        <end position="587"/>
    </location>
</feature>
<evidence type="ECO:0000259" key="4">
    <source>
        <dbReference type="PROSITE" id="PS50014"/>
    </source>
</evidence>
<dbReference type="Pfam" id="PF17035">
    <property type="entry name" value="BET"/>
    <property type="match status" value="1"/>
</dbReference>
<feature type="compositionally biased region" description="Basic and acidic residues" evidence="3">
    <location>
        <begin position="740"/>
        <end position="751"/>
    </location>
</feature>
<evidence type="ECO:0008006" key="8">
    <source>
        <dbReference type="Google" id="ProtNLM"/>
    </source>
</evidence>
<reference evidence="6 7" key="1">
    <citation type="submission" date="2019-02" db="EMBL/GenBank/DDBJ databases">
        <title>Genome sequencing of the rare red list fungi Bondarzewia mesenterica.</title>
        <authorList>
            <person name="Buettner E."/>
            <person name="Kellner H."/>
        </authorList>
    </citation>
    <scope>NUCLEOTIDE SEQUENCE [LARGE SCALE GENOMIC DNA]</scope>
    <source>
        <strain evidence="6 7">DSM 108281</strain>
    </source>
</reference>
<dbReference type="GO" id="GO:0006338">
    <property type="term" value="P:chromatin remodeling"/>
    <property type="evidence" value="ECO:0007669"/>
    <property type="project" value="TreeGrafter"/>
</dbReference>
<sequence length="759" mass="84628">MENSDGVATSTRTRGPRHTHFHPFDACEDDLYEDDDYEECSDDDHSNEDVNMAFYVFFFEDLYRETLELNPSVLHLNWKGSSLSTTLVMFVTCCRVYGSDSISVAPPKGTAPSATGQLLDDVRMAEEVSSEAVPPQVDGDVSMSEGAQRPNSNGPQPFSEDLVMTQSLVASPASLPNDSSTTVVDSAIDHSDVPPSKRARKFSDAHLASSHTAAAPPPVSTSFTVVDATPRTSTLSNAPYKYCLSILRMLKKQKDAFSFMMPVDPVLYNIPHHFQIIKHPMDLSTMEPKLLSSNPIKPDPNPVNPRYLNVAKFEADFRPIVRNCETFNGAEHPITQQGKRLEENFDKMIRAMPAPEIVPSCRQEATNATSTAATPSRHQKPARHASTSVLVIRRNDTKHLGRPKREIHPPPPKDLPYADAPKKHRRRGKKNNNEQLRFCGKLLDQLHRKQHQNIVGHFAQPVDPVALNIPDYPSIIKKPTDLSTMRNKLDANMIPRPRSSATISKASFTLQRLFDEKWRNLPPLHPEVSDEEEEEERTRTIAMIESQIETMRGNLAALKDRTGKEKKKKKKKKREKANAGPVASSSKAVKALKALPPKKKGKKTLIADDDVLTFEQKKDLSEAIAHLDGSKLERVIAIIHEGVPEIRDMNVQSQKEIELEIDLLPSAVLTKLYNFVLRPLRQSPTKRNRTGKGTGTGGLKRKSMDEDVEAEKIRQPEERMRLFEQQPNGHPAAAVAAANDSEHSSDSRSDDDSSGSDSE</sequence>
<dbReference type="Gene3D" id="1.20.1270.220">
    <property type="match status" value="1"/>
</dbReference>
<organism evidence="6 7">
    <name type="scientific">Bondarzewia mesenterica</name>
    <dbReference type="NCBI Taxonomy" id="1095465"/>
    <lineage>
        <taxon>Eukaryota</taxon>
        <taxon>Fungi</taxon>
        <taxon>Dikarya</taxon>
        <taxon>Basidiomycota</taxon>
        <taxon>Agaricomycotina</taxon>
        <taxon>Agaricomycetes</taxon>
        <taxon>Russulales</taxon>
        <taxon>Bondarzewiaceae</taxon>
        <taxon>Bondarzewia</taxon>
    </lineage>
</organism>
<feature type="region of interest" description="Disordered" evidence="3">
    <location>
        <begin position="173"/>
        <end position="220"/>
    </location>
</feature>
<feature type="domain" description="Bromo" evidence="4">
    <location>
        <begin position="450"/>
        <end position="492"/>
    </location>
</feature>
<dbReference type="PROSITE" id="PS51525">
    <property type="entry name" value="NET"/>
    <property type="match status" value="1"/>
</dbReference>
<feature type="compositionally biased region" description="Low complexity" evidence="3">
    <location>
        <begin position="365"/>
        <end position="374"/>
    </location>
</feature>
<dbReference type="SUPFAM" id="SSF47370">
    <property type="entry name" value="Bromodomain"/>
    <property type="match status" value="2"/>
</dbReference>
<dbReference type="EMBL" id="SGPL01000515">
    <property type="protein sequence ID" value="THH11445.1"/>
    <property type="molecule type" value="Genomic_DNA"/>
</dbReference>
<feature type="domain" description="Bromo" evidence="4">
    <location>
        <begin position="251"/>
        <end position="335"/>
    </location>
</feature>
<evidence type="ECO:0000313" key="7">
    <source>
        <dbReference type="Proteomes" id="UP000310158"/>
    </source>
</evidence>
<feature type="compositionally biased region" description="Basic and acidic residues" evidence="3">
    <location>
        <begin position="702"/>
        <end position="722"/>
    </location>
</feature>
<dbReference type="PANTHER" id="PTHR22880">
    <property type="entry name" value="FALZ-RELATED BROMODOMAIN-CONTAINING PROTEINS"/>
    <property type="match status" value="1"/>
</dbReference>
<dbReference type="InterPro" id="IPR001487">
    <property type="entry name" value="Bromodomain"/>
</dbReference>
<evidence type="ECO:0000313" key="6">
    <source>
        <dbReference type="EMBL" id="THH11445.1"/>
    </source>
</evidence>
<gene>
    <name evidence="6" type="ORF">EW146_g8048</name>
</gene>
<dbReference type="InterPro" id="IPR038336">
    <property type="entry name" value="NET_sf"/>
</dbReference>
<dbReference type="InterPro" id="IPR027353">
    <property type="entry name" value="NET_dom"/>
</dbReference>
<feature type="compositionally biased region" description="Basic and acidic residues" evidence="3">
    <location>
        <begin position="393"/>
        <end position="408"/>
    </location>
</feature>
<evidence type="ECO:0000256" key="3">
    <source>
        <dbReference type="SAM" id="MobiDB-lite"/>
    </source>
</evidence>
<accession>A0A4S4LI59</accession>
<protein>
    <recommendedName>
        <fullName evidence="8">NET domain-containing protein</fullName>
    </recommendedName>
</protein>
<dbReference type="Proteomes" id="UP000310158">
    <property type="component" value="Unassembled WGS sequence"/>
</dbReference>
<name>A0A4S4LI59_9AGAM</name>
<feature type="region of interest" description="Disordered" evidence="3">
    <location>
        <begin position="683"/>
        <end position="759"/>
    </location>
</feature>
<evidence type="ECO:0000259" key="5">
    <source>
        <dbReference type="PROSITE" id="PS51525"/>
    </source>
</evidence>
<dbReference type="GO" id="GO:0006355">
    <property type="term" value="P:regulation of DNA-templated transcription"/>
    <property type="evidence" value="ECO:0007669"/>
    <property type="project" value="TreeGrafter"/>
</dbReference>
<dbReference type="InterPro" id="IPR050935">
    <property type="entry name" value="Bromo_chromatin_reader"/>
</dbReference>
<dbReference type="InterPro" id="IPR036427">
    <property type="entry name" value="Bromodomain-like_sf"/>
</dbReference>
<dbReference type="PRINTS" id="PR00503">
    <property type="entry name" value="BROMODOMAIN"/>
</dbReference>